<feature type="domain" description="C2H2-type" evidence="1">
    <location>
        <begin position="165"/>
        <end position="187"/>
    </location>
</feature>
<dbReference type="Gene3D" id="3.30.160.60">
    <property type="entry name" value="Classic Zinc Finger"/>
    <property type="match status" value="1"/>
</dbReference>
<reference evidence="2 3" key="1">
    <citation type="submission" date="2016-04" db="EMBL/GenBank/DDBJ databases">
        <title>A degradative enzymes factory behind the ericoid mycorrhizal symbiosis.</title>
        <authorList>
            <consortium name="DOE Joint Genome Institute"/>
            <person name="Martino E."/>
            <person name="Morin E."/>
            <person name="Grelet G."/>
            <person name="Kuo A."/>
            <person name="Kohler A."/>
            <person name="Daghino S."/>
            <person name="Barry K."/>
            <person name="Choi C."/>
            <person name="Cichocki N."/>
            <person name="Clum A."/>
            <person name="Copeland A."/>
            <person name="Hainaut M."/>
            <person name="Haridas S."/>
            <person name="Labutti K."/>
            <person name="Lindquist E."/>
            <person name="Lipzen A."/>
            <person name="Khouja H.-R."/>
            <person name="Murat C."/>
            <person name="Ohm R."/>
            <person name="Olson A."/>
            <person name="Spatafora J."/>
            <person name="Veneault-Fourrey C."/>
            <person name="Henrissat B."/>
            <person name="Grigoriev I."/>
            <person name="Martin F."/>
            <person name="Perotto S."/>
        </authorList>
    </citation>
    <scope>NUCLEOTIDE SEQUENCE [LARGE SCALE GENOMIC DNA]</scope>
    <source>
        <strain evidence="2 3">F</strain>
    </source>
</reference>
<sequence length="260" mass="29482">MEDRPNYDNFTGPGTVLYPDLNPRYNNPGERCCPFDCEWDFLYCLNGNSLDFDWMSQPMESLSTNQPPGFAREPWRDQLDMSPLGNFEEPALPVGLEQPFFMPPTTLGNVTSSLLAPHSNLHPTRNVSASESLISSDFPSIPSTQETLFPVPIPPSPDTSVSPLYTCNINTQYNPNLQRLKRHQKQHSKRVTCPASTTCTHTTAKNRDMKRHVIVHHPGHMISVPKYLCPETGCKYAIKGFRRQDHLGRHVKRIHTRPVS</sequence>
<proteinExistence type="predicted"/>
<dbReference type="Proteomes" id="UP000235786">
    <property type="component" value="Unassembled WGS sequence"/>
</dbReference>
<keyword evidence="3" id="KW-1185">Reference proteome</keyword>
<gene>
    <name evidence="2" type="ORF">L207DRAFT_204448</name>
</gene>
<dbReference type="InterPro" id="IPR013087">
    <property type="entry name" value="Znf_C2H2_type"/>
</dbReference>
<evidence type="ECO:0000259" key="1">
    <source>
        <dbReference type="SMART" id="SM00355"/>
    </source>
</evidence>
<protein>
    <recommendedName>
        <fullName evidence="1">C2H2-type domain-containing protein</fullName>
    </recommendedName>
</protein>
<organism evidence="2 3">
    <name type="scientific">Hyaloscypha variabilis (strain UAMH 11265 / GT02V1 / F)</name>
    <name type="common">Meliniomyces variabilis</name>
    <dbReference type="NCBI Taxonomy" id="1149755"/>
    <lineage>
        <taxon>Eukaryota</taxon>
        <taxon>Fungi</taxon>
        <taxon>Dikarya</taxon>
        <taxon>Ascomycota</taxon>
        <taxon>Pezizomycotina</taxon>
        <taxon>Leotiomycetes</taxon>
        <taxon>Helotiales</taxon>
        <taxon>Hyaloscyphaceae</taxon>
        <taxon>Hyaloscypha</taxon>
        <taxon>Hyaloscypha variabilis</taxon>
    </lineage>
</organism>
<name>A0A2J6S5C8_HYAVF</name>
<feature type="domain" description="C2H2-type" evidence="1">
    <location>
        <begin position="227"/>
        <end position="255"/>
    </location>
</feature>
<dbReference type="SMART" id="SM00355">
    <property type="entry name" value="ZnF_C2H2"/>
    <property type="match status" value="3"/>
</dbReference>
<dbReference type="STRING" id="1149755.A0A2J6S5C8"/>
<evidence type="ECO:0000313" key="2">
    <source>
        <dbReference type="EMBL" id="PMD45972.1"/>
    </source>
</evidence>
<accession>A0A2J6S5C8</accession>
<dbReference type="EMBL" id="KZ613939">
    <property type="protein sequence ID" value="PMD45972.1"/>
    <property type="molecule type" value="Genomic_DNA"/>
</dbReference>
<evidence type="ECO:0000313" key="3">
    <source>
        <dbReference type="Proteomes" id="UP000235786"/>
    </source>
</evidence>
<dbReference type="OrthoDB" id="3561220at2759"/>
<dbReference type="AlphaFoldDB" id="A0A2J6S5C8"/>
<feature type="domain" description="C2H2-type" evidence="1">
    <location>
        <begin position="191"/>
        <end position="216"/>
    </location>
</feature>